<dbReference type="Pfam" id="PF13396">
    <property type="entry name" value="PLDc_N"/>
    <property type="match status" value="1"/>
</dbReference>
<evidence type="ECO:0000256" key="1">
    <source>
        <dbReference type="ARBA" id="ARBA00004651"/>
    </source>
</evidence>
<evidence type="ECO:0000256" key="6">
    <source>
        <dbReference type="SAM" id="MobiDB-lite"/>
    </source>
</evidence>
<evidence type="ECO:0000256" key="4">
    <source>
        <dbReference type="ARBA" id="ARBA00022989"/>
    </source>
</evidence>
<dbReference type="Proteomes" id="UP000195913">
    <property type="component" value="Unassembled WGS sequence"/>
</dbReference>
<dbReference type="EMBL" id="FUHW01000027">
    <property type="protein sequence ID" value="SJM63421.1"/>
    <property type="molecule type" value="Genomic_DNA"/>
</dbReference>
<evidence type="ECO:0000259" key="8">
    <source>
        <dbReference type="Pfam" id="PF13396"/>
    </source>
</evidence>
<keyword evidence="4 7" id="KW-1133">Transmembrane helix</keyword>
<evidence type="ECO:0000256" key="7">
    <source>
        <dbReference type="SAM" id="Phobius"/>
    </source>
</evidence>
<evidence type="ECO:0000256" key="2">
    <source>
        <dbReference type="ARBA" id="ARBA00022475"/>
    </source>
</evidence>
<keyword evidence="2" id="KW-1003">Cell membrane</keyword>
<keyword evidence="10" id="KW-1185">Reference proteome</keyword>
<dbReference type="InterPro" id="IPR027379">
    <property type="entry name" value="CLS_N"/>
</dbReference>
<feature type="domain" description="Cardiolipin synthase N-terminal" evidence="8">
    <location>
        <begin position="9"/>
        <end position="54"/>
    </location>
</feature>
<protein>
    <submittedName>
        <fullName evidence="9">Putative membrane protein</fullName>
    </submittedName>
</protein>
<keyword evidence="5 7" id="KW-0472">Membrane</keyword>
<dbReference type="AlphaFoldDB" id="A0A1R4G5G3"/>
<reference evidence="9 10" key="1">
    <citation type="submission" date="2017-02" db="EMBL/GenBank/DDBJ databases">
        <authorList>
            <person name="Peterson S.W."/>
        </authorList>
    </citation>
    <scope>NUCLEOTIDE SEQUENCE [LARGE SCALE GENOMIC DNA]</scope>
    <source>
        <strain evidence="9 10">B Ar 00.02</strain>
    </source>
</reference>
<accession>A0A1R4G5G3</accession>
<sequence>MLGALVALAVTIYAVIQCVQTPADRVRSIAKPWWILAIILLPLVGALLWFWLGRPDDSGSGPAQGQRPTRGPAAPDDDPDFLRSLETQRRQRAKEEDLRRREAELKAREEQARKDQHPPHDDGSHSSDQDSNPPTS</sequence>
<evidence type="ECO:0000256" key="5">
    <source>
        <dbReference type="ARBA" id="ARBA00023136"/>
    </source>
</evidence>
<feature type="compositionally biased region" description="Basic and acidic residues" evidence="6">
    <location>
        <begin position="80"/>
        <end position="128"/>
    </location>
</feature>
<gene>
    <name evidence="9" type="ORF">FM101_07890</name>
</gene>
<evidence type="ECO:0000256" key="3">
    <source>
        <dbReference type="ARBA" id="ARBA00022692"/>
    </source>
</evidence>
<feature type="transmembrane region" description="Helical" evidence="7">
    <location>
        <begin position="34"/>
        <end position="52"/>
    </location>
</feature>
<evidence type="ECO:0000313" key="10">
    <source>
        <dbReference type="Proteomes" id="UP000195913"/>
    </source>
</evidence>
<proteinExistence type="predicted"/>
<comment type="subcellular location">
    <subcellularLocation>
        <location evidence="1">Cell membrane</location>
        <topology evidence="1">Multi-pass membrane protein</topology>
    </subcellularLocation>
</comment>
<dbReference type="GO" id="GO:0005886">
    <property type="term" value="C:plasma membrane"/>
    <property type="evidence" value="ECO:0007669"/>
    <property type="project" value="UniProtKB-SubCell"/>
</dbReference>
<keyword evidence="3 7" id="KW-0812">Transmembrane</keyword>
<feature type="region of interest" description="Disordered" evidence="6">
    <location>
        <begin position="58"/>
        <end position="136"/>
    </location>
</feature>
<name>A0A1R4G5G3_9MICC</name>
<organism evidence="9 10">
    <name type="scientific">Arthrobacter rhombi</name>
    <dbReference type="NCBI Taxonomy" id="71253"/>
    <lineage>
        <taxon>Bacteria</taxon>
        <taxon>Bacillati</taxon>
        <taxon>Actinomycetota</taxon>
        <taxon>Actinomycetes</taxon>
        <taxon>Micrococcales</taxon>
        <taxon>Micrococcaceae</taxon>
        <taxon>Arthrobacter</taxon>
    </lineage>
</organism>
<evidence type="ECO:0000313" key="9">
    <source>
        <dbReference type="EMBL" id="SJM63421.1"/>
    </source>
</evidence>